<dbReference type="GO" id="GO:0003906">
    <property type="term" value="F:DNA-(apurinic or apyrimidinic site) endonuclease activity"/>
    <property type="evidence" value="ECO:0007669"/>
    <property type="project" value="TreeGrafter"/>
</dbReference>
<dbReference type="Gene3D" id="3.20.20.150">
    <property type="entry name" value="Divalent-metal-dependent TIM barrel enzymes"/>
    <property type="match status" value="1"/>
</dbReference>
<organism evidence="2 3">
    <name type="scientific">Candidatus Faecivivens stercoravium</name>
    <dbReference type="NCBI Taxonomy" id="2840803"/>
    <lineage>
        <taxon>Bacteria</taxon>
        <taxon>Bacillati</taxon>
        <taxon>Bacillota</taxon>
        <taxon>Clostridia</taxon>
        <taxon>Eubacteriales</taxon>
        <taxon>Oscillospiraceae</taxon>
        <taxon>Oscillospiraceae incertae sedis</taxon>
        <taxon>Candidatus Faecivivens</taxon>
    </lineage>
</organism>
<dbReference type="GO" id="GO:0006284">
    <property type="term" value="P:base-excision repair"/>
    <property type="evidence" value="ECO:0007669"/>
    <property type="project" value="TreeGrafter"/>
</dbReference>
<dbReference type="GO" id="GO:0008081">
    <property type="term" value="F:phosphoric diester hydrolase activity"/>
    <property type="evidence" value="ECO:0007669"/>
    <property type="project" value="TreeGrafter"/>
</dbReference>
<dbReference type="PANTHER" id="PTHR21445">
    <property type="entry name" value="ENDONUCLEASE IV ENDODEOXYRIBONUCLEASE IV"/>
    <property type="match status" value="1"/>
</dbReference>
<proteinExistence type="predicted"/>
<dbReference type="Proteomes" id="UP000824241">
    <property type="component" value="Unassembled WGS sequence"/>
</dbReference>
<gene>
    <name evidence="2" type="ORF">IAB37_06480</name>
</gene>
<sequence>MMTRFGPAGTADSFKAMGYKDTLQLPEYLEKFQLNAFEYQCGRGVRVNAEKVTKLGILCKERDIQLSLHAPYYISLSSVDPEKRDNSVEYILQSARAAKLMGADRIVVHSGSAGKMAREEALELAKETLKKAQDALDAEGLGEVIICPETMGKVNQLGDLNEVMALCQVDERMLPTVDFGHLNARTFGTIKGKADYEAILDTLEDKLGADRASRFHSHFSKIMYTVPGGEKMHLTFEDEEYGPQFEPLMELIAKKGWTPRFICESAGTQTEDAARMMEYYRSLG</sequence>
<dbReference type="GO" id="GO:0008270">
    <property type="term" value="F:zinc ion binding"/>
    <property type="evidence" value="ECO:0007669"/>
    <property type="project" value="InterPro"/>
</dbReference>
<dbReference type="InterPro" id="IPR001719">
    <property type="entry name" value="AP_endonuc_2"/>
</dbReference>
<reference evidence="2" key="1">
    <citation type="submission" date="2020-10" db="EMBL/GenBank/DDBJ databases">
        <authorList>
            <person name="Gilroy R."/>
        </authorList>
    </citation>
    <scope>NUCLEOTIDE SEQUENCE</scope>
    <source>
        <strain evidence="2">CHK189-12415</strain>
    </source>
</reference>
<dbReference type="EMBL" id="DVHA01000206">
    <property type="protein sequence ID" value="HIR61200.1"/>
    <property type="molecule type" value="Genomic_DNA"/>
</dbReference>
<name>A0A9D1DXW0_9FIRM</name>
<dbReference type="InterPro" id="IPR036237">
    <property type="entry name" value="Xyl_isomerase-like_sf"/>
</dbReference>
<reference evidence="2" key="2">
    <citation type="journal article" date="2021" name="PeerJ">
        <title>Extensive microbial diversity within the chicken gut microbiome revealed by metagenomics and culture.</title>
        <authorList>
            <person name="Gilroy R."/>
            <person name="Ravi A."/>
            <person name="Getino M."/>
            <person name="Pursley I."/>
            <person name="Horton D.L."/>
            <person name="Alikhan N.F."/>
            <person name="Baker D."/>
            <person name="Gharbi K."/>
            <person name="Hall N."/>
            <person name="Watson M."/>
            <person name="Adriaenssens E.M."/>
            <person name="Foster-Nyarko E."/>
            <person name="Jarju S."/>
            <person name="Secka A."/>
            <person name="Antonio M."/>
            <person name="Oren A."/>
            <person name="Chaudhuri R.R."/>
            <person name="La Ragione R."/>
            <person name="Hildebrand F."/>
            <person name="Pallen M.J."/>
        </authorList>
    </citation>
    <scope>NUCLEOTIDE SEQUENCE</scope>
    <source>
        <strain evidence="2">CHK189-12415</strain>
    </source>
</reference>
<dbReference type="SMART" id="SM00518">
    <property type="entry name" value="AP2Ec"/>
    <property type="match status" value="1"/>
</dbReference>
<comment type="caution">
    <text evidence="2">The sequence shown here is derived from an EMBL/GenBank/DDBJ whole genome shotgun (WGS) entry which is preliminary data.</text>
</comment>
<dbReference type="Pfam" id="PF01261">
    <property type="entry name" value="AP_endonuc_2"/>
    <property type="match status" value="1"/>
</dbReference>
<dbReference type="GO" id="GO:0003677">
    <property type="term" value="F:DNA binding"/>
    <property type="evidence" value="ECO:0007669"/>
    <property type="project" value="InterPro"/>
</dbReference>
<evidence type="ECO:0000313" key="3">
    <source>
        <dbReference type="Proteomes" id="UP000824241"/>
    </source>
</evidence>
<dbReference type="InterPro" id="IPR013022">
    <property type="entry name" value="Xyl_isomerase-like_TIM-brl"/>
</dbReference>
<protein>
    <submittedName>
        <fullName evidence="2">TIM barrel protein</fullName>
    </submittedName>
</protein>
<accession>A0A9D1DXW0</accession>
<feature type="domain" description="Xylose isomerase-like TIM barrel" evidence="1">
    <location>
        <begin position="34"/>
        <end position="277"/>
    </location>
</feature>
<dbReference type="SUPFAM" id="SSF51658">
    <property type="entry name" value="Xylose isomerase-like"/>
    <property type="match status" value="1"/>
</dbReference>
<evidence type="ECO:0000259" key="1">
    <source>
        <dbReference type="Pfam" id="PF01261"/>
    </source>
</evidence>
<dbReference type="AlphaFoldDB" id="A0A9D1DXW0"/>
<evidence type="ECO:0000313" key="2">
    <source>
        <dbReference type="EMBL" id="HIR61200.1"/>
    </source>
</evidence>
<dbReference type="PANTHER" id="PTHR21445:SF0">
    <property type="entry name" value="APURINIC-APYRIMIDINIC ENDONUCLEASE"/>
    <property type="match status" value="1"/>
</dbReference>